<feature type="compositionally biased region" description="Polar residues" evidence="2">
    <location>
        <begin position="76"/>
        <end position="90"/>
    </location>
</feature>
<evidence type="ECO:0000259" key="3">
    <source>
        <dbReference type="Pfam" id="PF16331"/>
    </source>
</evidence>
<keyword evidence="1" id="KW-0732">Signal</keyword>
<comment type="caution">
    <text evidence="4">The sequence shown here is derived from an EMBL/GenBank/DDBJ whole genome shotgun (WGS) entry which is preliminary data.</text>
</comment>
<evidence type="ECO:0000313" key="5">
    <source>
        <dbReference type="Proteomes" id="UP001460888"/>
    </source>
</evidence>
<gene>
    <name evidence="1" type="primary">cpoB</name>
    <name evidence="4" type="ORF">SADO_13518</name>
</gene>
<dbReference type="InterPro" id="IPR011990">
    <property type="entry name" value="TPR-like_helical_dom_sf"/>
</dbReference>
<protein>
    <recommendedName>
        <fullName evidence="1">Cell division coordinator CpoB</fullName>
    </recommendedName>
</protein>
<dbReference type="SUPFAM" id="SSF48452">
    <property type="entry name" value="TPR-like"/>
    <property type="match status" value="1"/>
</dbReference>
<keyword evidence="1" id="KW-0132">Cell division</keyword>
<comment type="similarity">
    <text evidence="1">Belongs to the CpoB family.</text>
</comment>
<dbReference type="InterPro" id="IPR032519">
    <property type="entry name" value="YbgF_tri"/>
</dbReference>
<keyword evidence="1" id="KW-0175">Coiled coil</keyword>
<dbReference type="Gene3D" id="1.20.5.110">
    <property type="match status" value="1"/>
</dbReference>
<evidence type="ECO:0000313" key="4">
    <source>
        <dbReference type="EMBL" id="MES1930277.1"/>
    </source>
</evidence>
<dbReference type="Proteomes" id="UP001460888">
    <property type="component" value="Unassembled WGS sequence"/>
</dbReference>
<dbReference type="InterPro" id="IPR034706">
    <property type="entry name" value="CpoB"/>
</dbReference>
<evidence type="ECO:0000256" key="1">
    <source>
        <dbReference type="HAMAP-Rule" id="MF_02066"/>
    </source>
</evidence>
<keyword evidence="1" id="KW-0574">Periplasm</keyword>
<dbReference type="InterPro" id="IPR014162">
    <property type="entry name" value="CpoB_C"/>
</dbReference>
<keyword evidence="5" id="KW-1185">Reference proteome</keyword>
<name>A0ABV2B303_9GAMM</name>
<accession>A0ABV2B303</accession>
<feature type="compositionally biased region" description="Gly residues" evidence="2">
    <location>
        <begin position="63"/>
        <end position="73"/>
    </location>
</feature>
<dbReference type="EMBL" id="APND01000004">
    <property type="protein sequence ID" value="MES1930277.1"/>
    <property type="molecule type" value="Genomic_DNA"/>
</dbReference>
<evidence type="ECO:0000256" key="2">
    <source>
        <dbReference type="SAM" id="MobiDB-lite"/>
    </source>
</evidence>
<dbReference type="InterPro" id="IPR019734">
    <property type="entry name" value="TPR_rpt"/>
</dbReference>
<dbReference type="Pfam" id="PF16331">
    <property type="entry name" value="TolA_bind_tri"/>
    <property type="match status" value="1"/>
</dbReference>
<dbReference type="Pfam" id="PF13432">
    <property type="entry name" value="TPR_16"/>
    <property type="match status" value="1"/>
</dbReference>
<sequence>MLAQNNSGGPNLFSLFQDIQRLQSEVRDLQGQVDTLQYKLRQNEQGQRDLYENLDKRLNALENGGGTPGGAGMRDGSSTQQNDDYANSQDPEVEKQYSAAFDQLKNGNYDAAIGAFKGFLQQNPESSFTDNAWYWLGEANYVKRNYDASLEAFQTVVNRFRASDKVPGSLYKIGVIQDERGEVDNAYGTLKRVVDQYPDSSVAEMARKRLQGLDG</sequence>
<feature type="coiled-coil region" evidence="1">
    <location>
        <begin position="12"/>
        <end position="39"/>
    </location>
</feature>
<dbReference type="NCBIfam" id="TIGR02795">
    <property type="entry name" value="tol_pal_ybgF"/>
    <property type="match status" value="1"/>
</dbReference>
<feature type="region of interest" description="Disordered" evidence="2">
    <location>
        <begin position="59"/>
        <end position="92"/>
    </location>
</feature>
<comment type="subcellular location">
    <subcellularLocation>
        <location evidence="1">Periplasm</location>
    </subcellularLocation>
</comment>
<dbReference type="Gene3D" id="1.25.40.10">
    <property type="entry name" value="Tetratricopeptide repeat domain"/>
    <property type="match status" value="1"/>
</dbReference>
<dbReference type="HAMAP" id="MF_02066">
    <property type="entry name" value="CpoB"/>
    <property type="match status" value="1"/>
</dbReference>
<feature type="domain" description="YbgF trimerisation" evidence="3">
    <location>
        <begin position="11"/>
        <end position="66"/>
    </location>
</feature>
<keyword evidence="1" id="KW-0131">Cell cycle</keyword>
<organism evidence="4 5">
    <name type="scientific">Salinisphaera dokdonensis CL-ES53</name>
    <dbReference type="NCBI Taxonomy" id="1304272"/>
    <lineage>
        <taxon>Bacteria</taxon>
        <taxon>Pseudomonadati</taxon>
        <taxon>Pseudomonadota</taxon>
        <taxon>Gammaproteobacteria</taxon>
        <taxon>Salinisphaerales</taxon>
        <taxon>Salinisphaeraceae</taxon>
        <taxon>Salinisphaera</taxon>
    </lineage>
</organism>
<proteinExistence type="inferred from homology"/>
<reference evidence="4 5" key="1">
    <citation type="submission" date="2013-03" db="EMBL/GenBank/DDBJ databases">
        <title>Salinisphaera dokdonensis CL-ES53 Genome Sequencing.</title>
        <authorList>
            <person name="Li C."/>
            <person name="Lai Q."/>
            <person name="Shao Z."/>
        </authorList>
    </citation>
    <scope>NUCLEOTIDE SEQUENCE [LARGE SCALE GENOMIC DNA]</scope>
    <source>
        <strain evidence="4 5">CL-ES53</strain>
    </source>
</reference>
<comment type="function">
    <text evidence="1">Mediates coordination of peptidoglycan synthesis and outer membrane constriction during cell division.</text>
</comment>
<dbReference type="Pfam" id="PF13174">
    <property type="entry name" value="TPR_6"/>
    <property type="match status" value="1"/>
</dbReference>